<name>A0AAW9CSE4_BURTH</name>
<protein>
    <submittedName>
        <fullName evidence="1">Uncharacterized protein</fullName>
    </submittedName>
</protein>
<reference evidence="1" key="1">
    <citation type="submission" date="2018-08" db="EMBL/GenBank/DDBJ databases">
        <title>Identification of Burkholderia cepacia strains that express a Burkholderia pseudomallei-like capsular polysaccharide.</title>
        <authorList>
            <person name="Burtnick M.N."/>
            <person name="Vongsouvath M."/>
            <person name="Newton P."/>
            <person name="Wuthiekanun V."/>
            <person name="Limmathurotsakul D."/>
            <person name="Brett P.J."/>
            <person name="Chantratita N."/>
            <person name="Dance D.A."/>
        </authorList>
    </citation>
    <scope>NUCLEOTIDE SEQUENCE</scope>
    <source>
        <strain evidence="1">SBXCC001</strain>
    </source>
</reference>
<accession>A0AAW9CSE4</accession>
<sequence length="50" mass="5813">MLFNRLAHKNADRFGWPGLLGAGQIGNMTLRRKNMTRSQPVSEYCIHRIR</sequence>
<evidence type="ECO:0000313" key="1">
    <source>
        <dbReference type="EMBL" id="MDW9251747.1"/>
    </source>
</evidence>
<comment type="caution">
    <text evidence="1">The sequence shown here is derived from an EMBL/GenBank/DDBJ whole genome shotgun (WGS) entry which is preliminary data.</text>
</comment>
<dbReference type="EMBL" id="QXCT01000001">
    <property type="protein sequence ID" value="MDW9251747.1"/>
    <property type="molecule type" value="Genomic_DNA"/>
</dbReference>
<organism evidence="1 2">
    <name type="scientific">Burkholderia thailandensis</name>
    <dbReference type="NCBI Taxonomy" id="57975"/>
    <lineage>
        <taxon>Bacteria</taxon>
        <taxon>Pseudomonadati</taxon>
        <taxon>Pseudomonadota</taxon>
        <taxon>Betaproteobacteria</taxon>
        <taxon>Burkholderiales</taxon>
        <taxon>Burkholderiaceae</taxon>
        <taxon>Burkholderia</taxon>
        <taxon>pseudomallei group</taxon>
    </lineage>
</organism>
<proteinExistence type="predicted"/>
<dbReference type="Proteomes" id="UP001272137">
    <property type="component" value="Unassembled WGS sequence"/>
</dbReference>
<evidence type="ECO:0000313" key="2">
    <source>
        <dbReference type="Proteomes" id="UP001272137"/>
    </source>
</evidence>
<dbReference type="AlphaFoldDB" id="A0AAW9CSE4"/>
<gene>
    <name evidence="1" type="ORF">C7S16_4286</name>
</gene>